<protein>
    <submittedName>
        <fullName evidence="1">Uncharacterized protein</fullName>
    </submittedName>
</protein>
<dbReference type="AlphaFoldDB" id="A0A0E9SDN1"/>
<organism evidence="1">
    <name type="scientific">Anguilla anguilla</name>
    <name type="common">European freshwater eel</name>
    <name type="synonym">Muraena anguilla</name>
    <dbReference type="NCBI Taxonomy" id="7936"/>
    <lineage>
        <taxon>Eukaryota</taxon>
        <taxon>Metazoa</taxon>
        <taxon>Chordata</taxon>
        <taxon>Craniata</taxon>
        <taxon>Vertebrata</taxon>
        <taxon>Euteleostomi</taxon>
        <taxon>Actinopterygii</taxon>
        <taxon>Neopterygii</taxon>
        <taxon>Teleostei</taxon>
        <taxon>Anguilliformes</taxon>
        <taxon>Anguillidae</taxon>
        <taxon>Anguilla</taxon>
    </lineage>
</organism>
<accession>A0A0E9SDN1</accession>
<reference evidence="1" key="1">
    <citation type="submission" date="2014-11" db="EMBL/GenBank/DDBJ databases">
        <authorList>
            <person name="Amaro Gonzalez C."/>
        </authorList>
    </citation>
    <scope>NUCLEOTIDE SEQUENCE</scope>
</reference>
<evidence type="ECO:0000313" key="1">
    <source>
        <dbReference type="EMBL" id="JAH38780.1"/>
    </source>
</evidence>
<dbReference type="EMBL" id="GBXM01069797">
    <property type="protein sequence ID" value="JAH38780.1"/>
    <property type="molecule type" value="Transcribed_RNA"/>
</dbReference>
<name>A0A0E9SDN1_ANGAN</name>
<sequence>MEWIDDTINQNLVITEVGLNRALMCSHPTVSQMRRF</sequence>
<reference evidence="1" key="2">
    <citation type="journal article" date="2015" name="Fish Shellfish Immunol.">
        <title>Early steps in the European eel (Anguilla anguilla)-Vibrio vulnificus interaction in the gills: Role of the RtxA13 toxin.</title>
        <authorList>
            <person name="Callol A."/>
            <person name="Pajuelo D."/>
            <person name="Ebbesson L."/>
            <person name="Teles M."/>
            <person name="MacKenzie S."/>
            <person name="Amaro C."/>
        </authorList>
    </citation>
    <scope>NUCLEOTIDE SEQUENCE</scope>
</reference>
<proteinExistence type="predicted"/>